<dbReference type="RefSeq" id="WP_254572274.1">
    <property type="nucleotide sequence ID" value="NZ_CP098502.1"/>
</dbReference>
<proteinExistence type="predicted"/>
<sequence>MSLVSRWAARKKVRQGLLSKARARFAARKTKPNLRTVKVRRAQVAYAQRVIDRHTHQPALQERALDFARHTLAQHVFETGGNNRGPMVERIIRYAGGDVGEPWCVDFVIWCYGNAGSRVVHPGFPRAVSMMKTAKTRETSTPQPGDIVRYTFDHTGIFVRDNGNGTITTIEGNTGSSGAVSDGNGSDGVYEKVRAKSLVADYLRVSE</sequence>
<dbReference type="SUPFAM" id="SSF54001">
    <property type="entry name" value="Cysteine proteinases"/>
    <property type="match status" value="1"/>
</dbReference>
<name>A0ABY5DY88_9ACTN</name>
<dbReference type="Pfam" id="PF05257">
    <property type="entry name" value="CHAP"/>
    <property type="match status" value="1"/>
</dbReference>
<keyword evidence="3" id="KW-1185">Reference proteome</keyword>
<evidence type="ECO:0000313" key="2">
    <source>
        <dbReference type="EMBL" id="UTI65595.1"/>
    </source>
</evidence>
<protein>
    <submittedName>
        <fullName evidence="2">CHAP domain-containing protein</fullName>
    </submittedName>
</protein>
<evidence type="ECO:0000259" key="1">
    <source>
        <dbReference type="Pfam" id="PF05257"/>
    </source>
</evidence>
<accession>A0ABY5DY88</accession>
<dbReference type="Proteomes" id="UP001056035">
    <property type="component" value="Chromosome"/>
</dbReference>
<reference evidence="2 3" key="1">
    <citation type="submission" date="2022-06" db="EMBL/GenBank/DDBJ databases">
        <title>Paraconexibacter antarcticus.</title>
        <authorList>
            <person name="Kim C.S."/>
        </authorList>
    </citation>
    <scope>NUCLEOTIDE SEQUENCE [LARGE SCALE GENOMIC DNA]</scope>
    <source>
        <strain evidence="2 3">02-257</strain>
    </source>
</reference>
<dbReference type="InterPro" id="IPR038765">
    <property type="entry name" value="Papain-like_cys_pep_sf"/>
</dbReference>
<dbReference type="InterPro" id="IPR007921">
    <property type="entry name" value="CHAP_dom"/>
</dbReference>
<gene>
    <name evidence="2" type="ORF">NBH00_05140</name>
</gene>
<dbReference type="Gene3D" id="3.90.1720.10">
    <property type="entry name" value="endopeptidase domain like (from Nostoc punctiforme)"/>
    <property type="match status" value="1"/>
</dbReference>
<organism evidence="2 3">
    <name type="scientific">Paraconexibacter antarcticus</name>
    <dbReference type="NCBI Taxonomy" id="2949664"/>
    <lineage>
        <taxon>Bacteria</taxon>
        <taxon>Bacillati</taxon>
        <taxon>Actinomycetota</taxon>
        <taxon>Thermoleophilia</taxon>
        <taxon>Solirubrobacterales</taxon>
        <taxon>Paraconexibacteraceae</taxon>
        <taxon>Paraconexibacter</taxon>
    </lineage>
</organism>
<feature type="domain" description="Peptidase C51" evidence="1">
    <location>
        <begin position="99"/>
        <end position="173"/>
    </location>
</feature>
<evidence type="ECO:0000313" key="3">
    <source>
        <dbReference type="Proteomes" id="UP001056035"/>
    </source>
</evidence>
<dbReference type="EMBL" id="CP098502">
    <property type="protein sequence ID" value="UTI65595.1"/>
    <property type="molecule type" value="Genomic_DNA"/>
</dbReference>